<dbReference type="AlphaFoldDB" id="A0A0J6CSA2"/>
<proteinExistence type="predicted"/>
<dbReference type="STRING" id="157733.AB986_07985"/>
<sequence>MNHHSLEEWKQYASGELHPENRTAYDHHLDHCDDCLTLYMNAIEATEDELPEIENPSLYTDDLMSQLPFESVETISVKKKWFENRAFHYVLAAAMTFLLMTTGVFSQLTTVPKEFELNERSSFTEDVLNKTTSLLDRVEEEK</sequence>
<dbReference type="InterPro" id="IPR041916">
    <property type="entry name" value="Anti_sigma_zinc_sf"/>
</dbReference>
<gene>
    <name evidence="2" type="ORF">AB986_07985</name>
</gene>
<accession>A0A0J6CSA2</accession>
<protein>
    <recommendedName>
        <fullName evidence="4">Zinc-finger domain-containing protein</fullName>
    </recommendedName>
</protein>
<evidence type="ECO:0008006" key="4">
    <source>
        <dbReference type="Google" id="ProtNLM"/>
    </source>
</evidence>
<dbReference type="Gene3D" id="1.10.10.1320">
    <property type="entry name" value="Anti-sigma factor, zinc-finger domain"/>
    <property type="match status" value="1"/>
</dbReference>
<dbReference type="RefSeq" id="WP_048310326.1">
    <property type="nucleotide sequence ID" value="NZ_CP119526.1"/>
</dbReference>
<keyword evidence="1" id="KW-0472">Membrane</keyword>
<keyword evidence="1" id="KW-1133">Transmembrane helix</keyword>
<feature type="transmembrane region" description="Helical" evidence="1">
    <location>
        <begin position="86"/>
        <end position="108"/>
    </location>
</feature>
<evidence type="ECO:0000256" key="1">
    <source>
        <dbReference type="SAM" id="Phobius"/>
    </source>
</evidence>
<reference evidence="2" key="1">
    <citation type="submission" date="2015-06" db="EMBL/GenBank/DDBJ databases">
        <authorList>
            <person name="Liu B."/>
            <person name="Wang J."/>
            <person name="Zhu Y."/>
            <person name="Liu G."/>
            <person name="Chen Q."/>
            <person name="Zheng C."/>
            <person name="Che J."/>
            <person name="Ge C."/>
            <person name="Shi H."/>
            <person name="Pan Z."/>
            <person name="Liu X."/>
        </authorList>
    </citation>
    <scope>NUCLEOTIDE SEQUENCE [LARGE SCALE GENOMIC DNA]</scope>
    <source>
        <strain evidence="2">DSM 16346</strain>
    </source>
</reference>
<name>A0A0J6CSA2_9BACL</name>
<dbReference type="Proteomes" id="UP000035996">
    <property type="component" value="Unassembled WGS sequence"/>
</dbReference>
<dbReference type="OrthoDB" id="1955013at2"/>
<organism evidence="2 3">
    <name type="scientific">Guptibacillus hwajinpoensis</name>
    <dbReference type="NCBI Taxonomy" id="208199"/>
    <lineage>
        <taxon>Bacteria</taxon>
        <taxon>Bacillati</taxon>
        <taxon>Bacillota</taxon>
        <taxon>Bacilli</taxon>
        <taxon>Bacillales</taxon>
        <taxon>Guptibacillaceae</taxon>
        <taxon>Guptibacillus</taxon>
    </lineage>
</organism>
<keyword evidence="1" id="KW-0812">Transmembrane</keyword>
<evidence type="ECO:0000313" key="3">
    <source>
        <dbReference type="Proteomes" id="UP000035996"/>
    </source>
</evidence>
<comment type="caution">
    <text evidence="2">The sequence shown here is derived from an EMBL/GenBank/DDBJ whole genome shotgun (WGS) entry which is preliminary data.</text>
</comment>
<keyword evidence="3" id="KW-1185">Reference proteome</keyword>
<evidence type="ECO:0000313" key="2">
    <source>
        <dbReference type="EMBL" id="KMM39156.1"/>
    </source>
</evidence>
<dbReference type="EMBL" id="LELK01000001">
    <property type="protein sequence ID" value="KMM39156.1"/>
    <property type="molecule type" value="Genomic_DNA"/>
</dbReference>